<accession>W9QDG8</accession>
<dbReference type="EMBL" id="KE343429">
    <property type="protein sequence ID" value="EXB29196.1"/>
    <property type="molecule type" value="Genomic_DNA"/>
</dbReference>
<evidence type="ECO:0000313" key="2">
    <source>
        <dbReference type="Proteomes" id="UP000030645"/>
    </source>
</evidence>
<dbReference type="Proteomes" id="UP000030645">
    <property type="component" value="Unassembled WGS sequence"/>
</dbReference>
<keyword evidence="2" id="KW-1185">Reference proteome</keyword>
<sequence>MEVHIKIFQQNRLENICLLERGWHEMSKCVKMHDLVRDMAIKVASVIPHRFLVKAGMQLEDIPKYREKNKNGRLGAT</sequence>
<evidence type="ECO:0000313" key="1">
    <source>
        <dbReference type="EMBL" id="EXB29196.1"/>
    </source>
</evidence>
<gene>
    <name evidence="1" type="ORF">L484_019732</name>
</gene>
<protein>
    <submittedName>
        <fullName evidence="1">Uncharacterized protein</fullName>
    </submittedName>
</protein>
<name>W9QDG8_9ROSA</name>
<organism evidence="1 2">
    <name type="scientific">Morus notabilis</name>
    <dbReference type="NCBI Taxonomy" id="981085"/>
    <lineage>
        <taxon>Eukaryota</taxon>
        <taxon>Viridiplantae</taxon>
        <taxon>Streptophyta</taxon>
        <taxon>Embryophyta</taxon>
        <taxon>Tracheophyta</taxon>
        <taxon>Spermatophyta</taxon>
        <taxon>Magnoliopsida</taxon>
        <taxon>eudicotyledons</taxon>
        <taxon>Gunneridae</taxon>
        <taxon>Pentapetalae</taxon>
        <taxon>rosids</taxon>
        <taxon>fabids</taxon>
        <taxon>Rosales</taxon>
        <taxon>Moraceae</taxon>
        <taxon>Moreae</taxon>
        <taxon>Morus</taxon>
    </lineage>
</organism>
<dbReference type="AlphaFoldDB" id="W9QDG8"/>
<reference evidence="2" key="1">
    <citation type="submission" date="2013-01" db="EMBL/GenBank/DDBJ databases">
        <title>Draft Genome Sequence of a Mulberry Tree, Morus notabilis C.K. Schneid.</title>
        <authorList>
            <person name="He N."/>
            <person name="Zhao S."/>
        </authorList>
    </citation>
    <scope>NUCLEOTIDE SEQUENCE</scope>
</reference>
<proteinExistence type="predicted"/>